<reference evidence="3 4" key="1">
    <citation type="journal article" date="2019" name="Genome Biol. Evol.">
        <title>Insights into the evolution of the New World diploid cottons (Gossypium, subgenus Houzingenia) based on genome sequencing.</title>
        <authorList>
            <person name="Grover C.E."/>
            <person name="Arick M.A. 2nd"/>
            <person name="Thrash A."/>
            <person name="Conover J.L."/>
            <person name="Sanders W.S."/>
            <person name="Peterson D.G."/>
            <person name="Frelichowski J.E."/>
            <person name="Scheffler J.A."/>
            <person name="Scheffler B.E."/>
            <person name="Wendel J.F."/>
        </authorList>
    </citation>
    <scope>NUCLEOTIDE SEQUENCE [LARGE SCALE GENOMIC DNA]</scope>
    <source>
        <strain evidence="3">0</strain>
        <tissue evidence="3">Leaf</tissue>
    </source>
</reference>
<dbReference type="OrthoDB" id="1862401at2759"/>
<dbReference type="InterPro" id="IPR051504">
    <property type="entry name" value="Plant_metabolite_acyltrans"/>
</dbReference>
<dbReference type="AlphaFoldDB" id="A0A7J9GYK3"/>
<proteinExistence type="predicted"/>
<sequence>KQSLSLTLRHYLPLAGSLKWPSDAPRPFILYAPDDGVSVIVAESDADFHRLSSNGIYEAVELHPLIPHLRSSDDSASILAIQITFFPSQGFSIGITAHHTVLEGKTTSMFMEIIKDPTGLDLDILYLNQRLICSSGNKSLKVPTNKRATP</sequence>
<keyword evidence="1" id="KW-0808">Transferase</keyword>
<dbReference type="EMBL" id="JABFAD010000007">
    <property type="protein sequence ID" value="MBA0802154.1"/>
    <property type="molecule type" value="Genomic_DNA"/>
</dbReference>
<organism evidence="3 4">
    <name type="scientific">Gossypium harknessii</name>
    <dbReference type="NCBI Taxonomy" id="34285"/>
    <lineage>
        <taxon>Eukaryota</taxon>
        <taxon>Viridiplantae</taxon>
        <taxon>Streptophyta</taxon>
        <taxon>Embryophyta</taxon>
        <taxon>Tracheophyta</taxon>
        <taxon>Spermatophyta</taxon>
        <taxon>Magnoliopsida</taxon>
        <taxon>eudicotyledons</taxon>
        <taxon>Gunneridae</taxon>
        <taxon>Pentapetalae</taxon>
        <taxon>rosids</taxon>
        <taxon>malvids</taxon>
        <taxon>Malvales</taxon>
        <taxon>Malvaceae</taxon>
        <taxon>Malvoideae</taxon>
        <taxon>Gossypium</taxon>
    </lineage>
</organism>
<dbReference type="Gene3D" id="3.30.559.10">
    <property type="entry name" value="Chloramphenicol acetyltransferase-like domain"/>
    <property type="match status" value="1"/>
</dbReference>
<evidence type="ECO:0000256" key="2">
    <source>
        <dbReference type="ARBA" id="ARBA00023315"/>
    </source>
</evidence>
<comment type="caution">
    <text evidence="3">The sequence shown here is derived from an EMBL/GenBank/DDBJ whole genome shotgun (WGS) entry which is preliminary data.</text>
</comment>
<keyword evidence="2" id="KW-0012">Acyltransferase</keyword>
<evidence type="ECO:0000313" key="4">
    <source>
        <dbReference type="Proteomes" id="UP000593560"/>
    </source>
</evidence>
<evidence type="ECO:0000313" key="3">
    <source>
        <dbReference type="EMBL" id="MBA0802154.1"/>
    </source>
</evidence>
<dbReference type="Proteomes" id="UP000593560">
    <property type="component" value="Unassembled WGS sequence"/>
</dbReference>
<dbReference type="GO" id="GO:0016747">
    <property type="term" value="F:acyltransferase activity, transferring groups other than amino-acyl groups"/>
    <property type="evidence" value="ECO:0007669"/>
    <property type="project" value="UniProtKB-ARBA"/>
</dbReference>
<gene>
    <name evidence="3" type="ORF">Gohar_012479</name>
</gene>
<feature type="non-terminal residue" evidence="3">
    <location>
        <position position="1"/>
    </location>
</feature>
<accession>A0A7J9GYK3</accession>
<feature type="non-terminal residue" evidence="3">
    <location>
        <position position="150"/>
    </location>
</feature>
<evidence type="ECO:0000256" key="1">
    <source>
        <dbReference type="ARBA" id="ARBA00022679"/>
    </source>
</evidence>
<dbReference type="Pfam" id="PF02458">
    <property type="entry name" value="Transferase"/>
    <property type="match status" value="1"/>
</dbReference>
<dbReference type="PANTHER" id="PTHR31625">
    <property type="match status" value="1"/>
</dbReference>
<protein>
    <submittedName>
        <fullName evidence="3">Uncharacterized protein</fullName>
    </submittedName>
</protein>
<dbReference type="InterPro" id="IPR023213">
    <property type="entry name" value="CAT-like_dom_sf"/>
</dbReference>
<name>A0A7J9GYK3_9ROSI</name>
<keyword evidence="4" id="KW-1185">Reference proteome</keyword>